<dbReference type="EMBL" id="CABDUW010000529">
    <property type="protein sequence ID" value="VTJ70888.1"/>
    <property type="molecule type" value="Genomic_DNA"/>
</dbReference>
<dbReference type="Proteomes" id="UP000335636">
    <property type="component" value="Unassembled WGS sequence"/>
</dbReference>
<proteinExistence type="predicted"/>
<organism evidence="2 3">
    <name type="scientific">Marmota monax</name>
    <name type="common">Woodchuck</name>
    <dbReference type="NCBI Taxonomy" id="9995"/>
    <lineage>
        <taxon>Eukaryota</taxon>
        <taxon>Metazoa</taxon>
        <taxon>Chordata</taxon>
        <taxon>Craniata</taxon>
        <taxon>Vertebrata</taxon>
        <taxon>Euteleostomi</taxon>
        <taxon>Mammalia</taxon>
        <taxon>Eutheria</taxon>
        <taxon>Euarchontoglires</taxon>
        <taxon>Glires</taxon>
        <taxon>Rodentia</taxon>
        <taxon>Sciuromorpha</taxon>
        <taxon>Sciuridae</taxon>
        <taxon>Xerinae</taxon>
        <taxon>Marmotini</taxon>
        <taxon>Marmota</taxon>
    </lineage>
</organism>
<reference evidence="2 3" key="1">
    <citation type="submission" date="2019-04" db="EMBL/GenBank/DDBJ databases">
        <authorList>
            <person name="Alioto T."/>
            <person name="Alioto T."/>
        </authorList>
    </citation>
    <scope>NUCLEOTIDE SEQUENCE [LARGE SCALE GENOMIC DNA]</scope>
</reference>
<dbReference type="AlphaFoldDB" id="A0A5E4BMQ3"/>
<accession>A0A5E4BMQ3</accession>
<protein>
    <submittedName>
        <fullName evidence="2">Uncharacterized protein</fullName>
    </submittedName>
</protein>
<sequence>MEGQSMKALLAKAEQDEAEKRQRITVHQELELGFDLDNLPALDWAPLPLCCCHWPQAELRALAWDNTQLLINQLWQLPT</sequence>
<dbReference type="EMBL" id="WJEC01007866">
    <property type="protein sequence ID" value="KAF7466033.1"/>
    <property type="molecule type" value="Genomic_DNA"/>
</dbReference>
<evidence type="ECO:0000313" key="1">
    <source>
        <dbReference type="EMBL" id="KAF7466033.1"/>
    </source>
</evidence>
<reference evidence="1" key="2">
    <citation type="submission" date="2020-08" db="EMBL/GenBank/DDBJ databases">
        <authorList>
            <person name="Shumante A."/>
            <person name="Zimin A.V."/>
            <person name="Puiu D."/>
            <person name="Salzberg S.L."/>
        </authorList>
    </citation>
    <scope>NUCLEOTIDE SEQUENCE</scope>
    <source>
        <strain evidence="1">WC2-LM</strain>
        <tissue evidence="1">Liver</tissue>
    </source>
</reference>
<evidence type="ECO:0000313" key="3">
    <source>
        <dbReference type="Proteomes" id="UP000335636"/>
    </source>
</evidence>
<evidence type="ECO:0000313" key="2">
    <source>
        <dbReference type="EMBL" id="VTJ70888.1"/>
    </source>
</evidence>
<dbReference type="Proteomes" id="UP000662637">
    <property type="component" value="Unassembled WGS sequence"/>
</dbReference>
<gene>
    <name evidence="1" type="ORF">GHT09_003261</name>
    <name evidence="2" type="ORF">MONAX_5E008576</name>
</gene>
<name>A0A5E4BMQ3_MARMO</name>
<keyword evidence="3" id="KW-1185">Reference proteome</keyword>